<dbReference type="Pfam" id="PF07491">
    <property type="entry name" value="PPI_Ypi1"/>
    <property type="match status" value="1"/>
</dbReference>
<reference evidence="4 6" key="1">
    <citation type="journal article" date="2018" name="MBio">
        <title>Comparative Genomics Reveals the Core Gene Toolbox for the Fungus-Insect Symbiosis.</title>
        <authorList>
            <person name="Wang Y."/>
            <person name="Stata M."/>
            <person name="Wang W."/>
            <person name="Stajich J.E."/>
            <person name="White M.M."/>
            <person name="Moncalvo J.M."/>
        </authorList>
    </citation>
    <scope>NUCLEOTIDE SEQUENCE [LARGE SCALE GENOMIC DNA]</scope>
    <source>
        <strain evidence="4 6">AUS-77-4</strain>
    </source>
</reference>
<protein>
    <recommendedName>
        <fullName evidence="2">Type 1 phosphatases regulator</fullName>
    </recommendedName>
</protein>
<evidence type="ECO:0000313" key="5">
    <source>
        <dbReference type="EMBL" id="PVU98438.1"/>
    </source>
</evidence>
<feature type="region of interest" description="Disordered" evidence="3">
    <location>
        <begin position="41"/>
        <end position="66"/>
    </location>
</feature>
<keyword evidence="6" id="KW-1185">Reference proteome</keyword>
<gene>
    <name evidence="5" type="ORF">BB559_001577</name>
    <name evidence="4" type="ORF">BB559_007199</name>
</gene>
<dbReference type="InterPro" id="IPR011107">
    <property type="entry name" value="PPI_Ypi1"/>
</dbReference>
<comment type="function">
    <text evidence="2">Regulator of type 1 phosphatases which maintains protein phosphatase activity under strict control.</text>
</comment>
<dbReference type="Proteomes" id="UP000245699">
    <property type="component" value="Unassembled WGS sequence"/>
</dbReference>
<dbReference type="GO" id="GO:0008157">
    <property type="term" value="F:protein phosphatase 1 binding"/>
    <property type="evidence" value="ECO:0007669"/>
    <property type="project" value="TreeGrafter"/>
</dbReference>
<evidence type="ECO:0000256" key="2">
    <source>
        <dbReference type="RuleBase" id="RU367162"/>
    </source>
</evidence>
<comment type="subcellular location">
    <subcellularLocation>
        <location evidence="2">Nucleus</location>
    </subcellularLocation>
</comment>
<proteinExistence type="inferred from homology"/>
<dbReference type="STRING" id="61424.A0A2T9XYG5"/>
<dbReference type="EMBL" id="MBFT01000080">
    <property type="protein sequence ID" value="PVU98438.1"/>
    <property type="molecule type" value="Genomic_DNA"/>
</dbReference>
<dbReference type="EMBL" id="MBFT01001142">
    <property type="protein sequence ID" value="PVU85146.1"/>
    <property type="molecule type" value="Genomic_DNA"/>
</dbReference>
<dbReference type="GO" id="GO:0004865">
    <property type="term" value="F:protein serine/threonine phosphatase inhibitor activity"/>
    <property type="evidence" value="ECO:0007669"/>
    <property type="project" value="UniProtKB-UniRule"/>
</dbReference>
<keyword evidence="2" id="KW-0539">Nucleus</keyword>
<evidence type="ECO:0000313" key="6">
    <source>
        <dbReference type="Proteomes" id="UP000245699"/>
    </source>
</evidence>
<sequence>MEDVQFQTNVNQQNTGSYNLGDLVSPNIQSHQQSVGVGTQIRSRSQANPGNGSRTITVQTNPEGQFPQETPAVLYLRGQPTEVTNRRQSLQVRWTEDTVDNENMNKKKSKICCIFKKQRSWSDSEMEDSESEYSSCGCSDDEPNEYERQPKRRPKQF</sequence>
<evidence type="ECO:0000256" key="3">
    <source>
        <dbReference type="SAM" id="MobiDB-lite"/>
    </source>
</evidence>
<name>A0A2T9XYG5_9FUNG</name>
<dbReference type="GO" id="GO:0005634">
    <property type="term" value="C:nucleus"/>
    <property type="evidence" value="ECO:0007669"/>
    <property type="project" value="UniProtKB-SubCell"/>
</dbReference>
<evidence type="ECO:0000256" key="1">
    <source>
        <dbReference type="ARBA" id="ARBA00005605"/>
    </source>
</evidence>
<evidence type="ECO:0000313" key="4">
    <source>
        <dbReference type="EMBL" id="PVU85146.1"/>
    </source>
</evidence>
<comment type="caution">
    <text evidence="4">The sequence shown here is derived from an EMBL/GenBank/DDBJ whole genome shotgun (WGS) entry which is preliminary data.</text>
</comment>
<dbReference type="OrthoDB" id="307488at2759"/>
<dbReference type="AlphaFoldDB" id="A0A2T9XYG5"/>
<comment type="similarity">
    <text evidence="1 2">Belongs to the YPI1 family.</text>
</comment>
<accession>A0A2T9XYG5</accession>
<feature type="region of interest" description="Disordered" evidence="3">
    <location>
        <begin position="118"/>
        <end position="157"/>
    </location>
</feature>
<organism evidence="4 6">
    <name type="scientific">Furculomyces boomerangus</name>
    <dbReference type="NCBI Taxonomy" id="61424"/>
    <lineage>
        <taxon>Eukaryota</taxon>
        <taxon>Fungi</taxon>
        <taxon>Fungi incertae sedis</taxon>
        <taxon>Zoopagomycota</taxon>
        <taxon>Kickxellomycotina</taxon>
        <taxon>Harpellomycetes</taxon>
        <taxon>Harpellales</taxon>
        <taxon>Harpellaceae</taxon>
        <taxon>Furculomyces</taxon>
    </lineage>
</organism>
<dbReference type="PANTHER" id="PTHR20835:SF0">
    <property type="entry name" value="E3 UBIQUITIN-PROTEIN LIGASE PPP1R11"/>
    <property type="match status" value="1"/>
</dbReference>
<feature type="compositionally biased region" description="Polar residues" evidence="3">
    <location>
        <begin position="41"/>
        <end position="63"/>
    </location>
</feature>
<dbReference type="PANTHER" id="PTHR20835">
    <property type="entry name" value="E3 UBIQUITIN-PROTEIN LIGASE PPP1R11-RELATED"/>
    <property type="match status" value="1"/>
</dbReference>